<feature type="region of interest" description="Disordered" evidence="1">
    <location>
        <begin position="132"/>
        <end position="151"/>
    </location>
</feature>
<dbReference type="EMBL" id="BK016059">
    <property type="protein sequence ID" value="DAF91681.1"/>
    <property type="molecule type" value="Genomic_DNA"/>
</dbReference>
<name>A0A8S5UB25_9CAUD</name>
<accession>A0A8S5UB25</accession>
<protein>
    <submittedName>
        <fullName evidence="2">Uncharacterized protein</fullName>
    </submittedName>
</protein>
<sequence length="151" mass="16891">MAAYTVPNYSGNYQMPNQMQNVQGYQQNQVYQQGQNYQPSMIQQNNSGYICRPVTGREEAVAMQVDFLGPGTLMPDFPHGIIYFKRFNPNTGAADFAEFRLAPPQPEPKPAQGVTMDDFNALADRVRKLEKMEGGIKNDANEPHDVSDAGR</sequence>
<evidence type="ECO:0000256" key="1">
    <source>
        <dbReference type="SAM" id="MobiDB-lite"/>
    </source>
</evidence>
<reference evidence="2" key="1">
    <citation type="journal article" date="2021" name="Proc. Natl. Acad. Sci. U.S.A.">
        <title>A Catalog of Tens of Thousands of Viruses from Human Metagenomes Reveals Hidden Associations with Chronic Diseases.</title>
        <authorList>
            <person name="Tisza M.J."/>
            <person name="Buck C.B."/>
        </authorList>
    </citation>
    <scope>NUCLEOTIDE SEQUENCE</scope>
    <source>
        <strain evidence="2">Ct8Cp41</strain>
    </source>
</reference>
<organism evidence="2">
    <name type="scientific">Siphoviridae sp. ct8Cp41</name>
    <dbReference type="NCBI Taxonomy" id="2825358"/>
    <lineage>
        <taxon>Viruses</taxon>
        <taxon>Duplodnaviria</taxon>
        <taxon>Heunggongvirae</taxon>
        <taxon>Uroviricota</taxon>
        <taxon>Caudoviricetes</taxon>
    </lineage>
</organism>
<evidence type="ECO:0000313" key="2">
    <source>
        <dbReference type="EMBL" id="DAF91681.1"/>
    </source>
</evidence>
<proteinExistence type="predicted"/>